<organism evidence="1 2">
    <name type="scientific">Meloidogyne enterolobii</name>
    <name type="common">Root-knot nematode worm</name>
    <name type="synonym">Meloidogyne mayaguensis</name>
    <dbReference type="NCBI Taxonomy" id="390850"/>
    <lineage>
        <taxon>Eukaryota</taxon>
        <taxon>Metazoa</taxon>
        <taxon>Ecdysozoa</taxon>
        <taxon>Nematoda</taxon>
        <taxon>Chromadorea</taxon>
        <taxon>Rhabditida</taxon>
        <taxon>Tylenchina</taxon>
        <taxon>Tylenchomorpha</taxon>
        <taxon>Tylenchoidea</taxon>
        <taxon>Meloidogynidae</taxon>
        <taxon>Meloidogyninae</taxon>
        <taxon>Meloidogyne</taxon>
    </lineage>
</organism>
<reference evidence="1" key="1">
    <citation type="submission" date="2023-11" db="EMBL/GenBank/DDBJ databases">
        <authorList>
            <person name="Poullet M."/>
        </authorList>
    </citation>
    <scope>NUCLEOTIDE SEQUENCE</scope>
    <source>
        <strain evidence="1">E1834</strain>
    </source>
</reference>
<dbReference type="Proteomes" id="UP001497535">
    <property type="component" value="Unassembled WGS sequence"/>
</dbReference>
<evidence type="ECO:0000313" key="2">
    <source>
        <dbReference type="Proteomes" id="UP001497535"/>
    </source>
</evidence>
<keyword evidence="2" id="KW-1185">Reference proteome</keyword>
<dbReference type="EMBL" id="CAVMJV010000093">
    <property type="protein sequence ID" value="CAK5092344.1"/>
    <property type="molecule type" value="Genomic_DNA"/>
</dbReference>
<sequence length="231" mass="26605">MCKLLHLFNVLIQFYFLNKFLGTADYPLFGGHVIYDLFRDREWQDSGRFPRVTLCDFEIRVLGNIHRHTVQCVLVINMFLEKIFVFLWLWLLFLAFLSIVNLSAWLATVAVPICRQAFVEKFLDLSQYEPKTSAEVHLFVEKFLRPDGVFLLKMVSVHAGNIMCTRLSESLWIQFQQWRASTKILPSSRKESSPSLGILMSGEGGGGGPSSERPKRRSSSERREGRGILKN</sequence>
<protein>
    <submittedName>
        <fullName evidence="1">Uncharacterized protein</fullName>
    </submittedName>
</protein>
<comment type="caution">
    <text evidence="1">The sequence shown here is derived from an EMBL/GenBank/DDBJ whole genome shotgun (WGS) entry which is preliminary data.</text>
</comment>
<name>A0ACB1ALQ4_MELEN</name>
<proteinExistence type="predicted"/>
<gene>
    <name evidence="1" type="ORF">MENTE1834_LOCUS40114</name>
</gene>
<evidence type="ECO:0000313" key="1">
    <source>
        <dbReference type="EMBL" id="CAK5092344.1"/>
    </source>
</evidence>
<accession>A0ACB1ALQ4</accession>